<dbReference type="Proteomes" id="UP000555564">
    <property type="component" value="Unassembled WGS sequence"/>
</dbReference>
<feature type="compositionally biased region" description="Pro residues" evidence="1">
    <location>
        <begin position="380"/>
        <end position="391"/>
    </location>
</feature>
<sequence length="492" mass="50574">MNRRVVWRVLAALVLMAAPAECEQGEPEALAYRCQVSNKVDSAAVGVKAEVVTAAVSRAGGFAMLRNPAGGGSRYAAALAYGLGGGVYAGAQVGVRLPRMVGQAGLAVTRGVESSVTGGARVAFVYESEDEEAMRAVLERTWPPAGWNRMTVELGTSVAGSAEIGAGVLAGVRVSGEASTAAELTVYPGGGVAVARAWRGTVTTGTSGDGPALLGLTAGWEGTFTVSYTLRFGADMAPRQLTVVTEIRAGDTLTQTTRILDLRGGRNVAWLEDAWPELLLSPFPPVAHSAGIFLTSASAALWRRTEKSGTTVRAVYALTGDDREYALAYGFFGGSLQTGTLDTRLQSLRITKAGTVVPQKCVAVPAPSRPPLKEPATLPTLPPPCLPPTVPTPSDLPTVLESSLPPEITPPVEPPVTDPATVPGDDCGRQPSWSPSPTDIPTDTPTGTPTPTDSPSDTPTPDPSVSDTPDPGVTTADPGVPSPSSAAEGEGS</sequence>
<keyword evidence="2" id="KW-0732">Signal</keyword>
<dbReference type="AlphaFoldDB" id="A0A7X0IFR1"/>
<evidence type="ECO:0000256" key="1">
    <source>
        <dbReference type="SAM" id="MobiDB-lite"/>
    </source>
</evidence>
<dbReference type="EMBL" id="JACHIU010000001">
    <property type="protein sequence ID" value="MBB6474419.1"/>
    <property type="molecule type" value="Genomic_DNA"/>
</dbReference>
<feature type="compositionally biased region" description="Pro residues" evidence="1">
    <location>
        <begin position="407"/>
        <end position="417"/>
    </location>
</feature>
<feature type="region of interest" description="Disordered" evidence="1">
    <location>
        <begin position="363"/>
        <end position="492"/>
    </location>
</feature>
<feature type="chain" id="PRO_5039254683" evidence="2">
    <location>
        <begin position="23"/>
        <end position="492"/>
    </location>
</feature>
<accession>A0A7X0IFR1</accession>
<gene>
    <name evidence="3" type="ORF">BJ992_003850</name>
</gene>
<name>A0A7X0IFR1_9ACTN</name>
<dbReference type="RefSeq" id="WP_184982911.1">
    <property type="nucleotide sequence ID" value="NZ_BAAALO010000014.1"/>
</dbReference>
<feature type="signal peptide" evidence="2">
    <location>
        <begin position="1"/>
        <end position="22"/>
    </location>
</feature>
<feature type="compositionally biased region" description="Low complexity" evidence="1">
    <location>
        <begin position="431"/>
        <end position="471"/>
    </location>
</feature>
<evidence type="ECO:0000256" key="2">
    <source>
        <dbReference type="SAM" id="SignalP"/>
    </source>
</evidence>
<evidence type="ECO:0000313" key="4">
    <source>
        <dbReference type="Proteomes" id="UP000555564"/>
    </source>
</evidence>
<evidence type="ECO:0000313" key="3">
    <source>
        <dbReference type="EMBL" id="MBB6474419.1"/>
    </source>
</evidence>
<proteinExistence type="predicted"/>
<keyword evidence="4" id="KW-1185">Reference proteome</keyword>
<comment type="caution">
    <text evidence="3">The sequence shown here is derived from an EMBL/GenBank/DDBJ whole genome shotgun (WGS) entry which is preliminary data.</text>
</comment>
<reference evidence="3 4" key="1">
    <citation type="submission" date="2020-08" db="EMBL/GenBank/DDBJ databases">
        <title>Sequencing the genomes of 1000 actinobacteria strains.</title>
        <authorList>
            <person name="Klenk H.-P."/>
        </authorList>
    </citation>
    <scope>NUCLEOTIDE SEQUENCE [LARGE SCALE GENOMIC DNA]</scope>
    <source>
        <strain evidence="3 4">DSM 44936</strain>
    </source>
</reference>
<protein>
    <submittedName>
        <fullName evidence="3">Uncharacterized protein</fullName>
    </submittedName>
</protein>
<organism evidence="3 4">
    <name type="scientific">Sphaerisporangium rubeum</name>
    <dbReference type="NCBI Taxonomy" id="321317"/>
    <lineage>
        <taxon>Bacteria</taxon>
        <taxon>Bacillati</taxon>
        <taxon>Actinomycetota</taxon>
        <taxon>Actinomycetes</taxon>
        <taxon>Streptosporangiales</taxon>
        <taxon>Streptosporangiaceae</taxon>
        <taxon>Sphaerisporangium</taxon>
    </lineage>
</organism>